<dbReference type="GO" id="GO:0071973">
    <property type="term" value="P:bacterial-type flagellum-dependent cell motility"/>
    <property type="evidence" value="ECO:0007669"/>
    <property type="project" value="InterPro"/>
</dbReference>
<dbReference type="InterPro" id="IPR001624">
    <property type="entry name" value="FliE"/>
</dbReference>
<dbReference type="GO" id="GO:0003774">
    <property type="term" value="F:cytoskeletal motor activity"/>
    <property type="evidence" value="ECO:0007669"/>
    <property type="project" value="InterPro"/>
</dbReference>
<dbReference type="Proteomes" id="UP000199701">
    <property type="component" value="Unassembled WGS sequence"/>
</dbReference>
<evidence type="ECO:0000256" key="4">
    <source>
        <dbReference type="HAMAP-Rule" id="MF_00724"/>
    </source>
</evidence>
<dbReference type="PANTHER" id="PTHR34653">
    <property type="match status" value="1"/>
</dbReference>
<dbReference type="EMBL" id="FOJI01000002">
    <property type="protein sequence ID" value="SEV94623.1"/>
    <property type="molecule type" value="Genomic_DNA"/>
</dbReference>
<name>A0A1I0N1W7_9FIRM</name>
<keyword evidence="5" id="KW-0966">Cell projection</keyword>
<comment type="similarity">
    <text evidence="2 4">Belongs to the FliE family.</text>
</comment>
<proteinExistence type="inferred from homology"/>
<organism evidence="5 6">
    <name type="scientific">[Clostridium] fimetarium</name>
    <dbReference type="NCBI Taxonomy" id="99656"/>
    <lineage>
        <taxon>Bacteria</taxon>
        <taxon>Bacillati</taxon>
        <taxon>Bacillota</taxon>
        <taxon>Clostridia</taxon>
        <taxon>Lachnospirales</taxon>
        <taxon>Lachnospiraceae</taxon>
    </lineage>
</organism>
<dbReference type="PANTHER" id="PTHR34653:SF1">
    <property type="entry name" value="FLAGELLAR HOOK-BASAL BODY COMPLEX PROTEIN FLIE"/>
    <property type="match status" value="1"/>
</dbReference>
<dbReference type="RefSeq" id="WP_092450763.1">
    <property type="nucleotide sequence ID" value="NZ_FOJI01000002.1"/>
</dbReference>
<comment type="subcellular location">
    <subcellularLocation>
        <location evidence="1 4">Bacterial flagellum basal body</location>
    </subcellularLocation>
</comment>
<evidence type="ECO:0000256" key="3">
    <source>
        <dbReference type="ARBA" id="ARBA00023143"/>
    </source>
</evidence>
<dbReference type="OrthoDB" id="9812413at2"/>
<keyword evidence="3 4" id="KW-0975">Bacterial flagellum</keyword>
<keyword evidence="5" id="KW-0282">Flagellum</keyword>
<dbReference type="Pfam" id="PF02049">
    <property type="entry name" value="FliE"/>
    <property type="match status" value="1"/>
</dbReference>
<accession>A0A1I0N1W7</accession>
<keyword evidence="5" id="KW-0969">Cilium</keyword>
<dbReference type="STRING" id="99656.SAMN05421659_102300"/>
<evidence type="ECO:0000256" key="1">
    <source>
        <dbReference type="ARBA" id="ARBA00004117"/>
    </source>
</evidence>
<evidence type="ECO:0000313" key="6">
    <source>
        <dbReference type="Proteomes" id="UP000199701"/>
    </source>
</evidence>
<evidence type="ECO:0000256" key="2">
    <source>
        <dbReference type="ARBA" id="ARBA00009272"/>
    </source>
</evidence>
<dbReference type="GO" id="GO:0009425">
    <property type="term" value="C:bacterial-type flagellum basal body"/>
    <property type="evidence" value="ECO:0007669"/>
    <property type="project" value="UniProtKB-SubCell"/>
</dbReference>
<protein>
    <recommendedName>
        <fullName evidence="4">Flagellar hook-basal body complex protein FliE</fullName>
    </recommendedName>
</protein>
<evidence type="ECO:0000313" key="5">
    <source>
        <dbReference type="EMBL" id="SEV94623.1"/>
    </source>
</evidence>
<sequence length="111" mass="12059">MDVSSITQNLNSDYVSKITNAMKAATATESTATDSTGKFDSVYNSAMGLINDTNSSIQAAQKAEVDFSLGNMTNTSELSVLQQKANLSLQYTVAIRDKVLEAYKEIMNMQM</sequence>
<reference evidence="5 6" key="1">
    <citation type="submission" date="2016-10" db="EMBL/GenBank/DDBJ databases">
        <authorList>
            <person name="de Groot N.N."/>
        </authorList>
    </citation>
    <scope>NUCLEOTIDE SEQUENCE [LARGE SCALE GENOMIC DNA]</scope>
    <source>
        <strain evidence="5 6">DSM 9179</strain>
    </source>
</reference>
<keyword evidence="6" id="KW-1185">Reference proteome</keyword>
<dbReference type="HAMAP" id="MF_00724">
    <property type="entry name" value="FliE"/>
    <property type="match status" value="1"/>
</dbReference>
<dbReference type="AlphaFoldDB" id="A0A1I0N1W7"/>
<dbReference type="GO" id="GO:0005198">
    <property type="term" value="F:structural molecule activity"/>
    <property type="evidence" value="ECO:0007669"/>
    <property type="project" value="InterPro"/>
</dbReference>
<gene>
    <name evidence="4" type="primary">fliE</name>
    <name evidence="5" type="ORF">SAMN05421659_102300</name>
</gene>